<dbReference type="EMBL" id="CP119321">
    <property type="protein sequence ID" value="WEK13559.1"/>
    <property type="molecule type" value="Genomic_DNA"/>
</dbReference>
<feature type="compositionally biased region" description="Basic and acidic residues" evidence="1">
    <location>
        <begin position="609"/>
        <end position="619"/>
    </location>
</feature>
<sequence>MEQLDGDPVVLRSTGQRYRETAAAIRIAVSTLQDISRPGAMVSVAIDRVRGDAEHLASEIDAAESRYGETGEALLDYAAALADAQERAARAIADHDAAATDRAAAQTRSRSLRSERSTLLRTSTTAASGGDGADELSGLDRLLRGAGSDAADAEAAATAARRRYDDAVADRDRAARAAMDRIRDVVEGSSLNDSFWDDVSGVFHDIVDFLADALEAIVDAIVAVLEAIVTLIVTVLAVLAAVLLLGLVILVALALAIVALAVLVLVVAAALVLLVVAALLVLGLVLAALAVLVILVARVLVGLFVFVVGFSWLLAINLLRGMDPMQALVQAAIPALLTAFPELWAVIALASLQETGTPEFVDAEAQPRRQDESLSTMFDDLMAIDEAGHLDPDDDSVNHESVVRIIPFVGPDGQIIYRVHIPSTQQWTPGGTSGNDVTSDVVAKMNQAQQTQLEKMVIDAMKRAGIQPGDHVMLAGWSLGGITAGNLAADPEFSSTYRVDAIAVAGSSVDDLDIPHSTRVLDVSHSTDPVPRTENPYAADHSDDPNRYKIDVPAPNPGEGLGHNAKQYQSTVDAQVTQGGSQAGRDFLADDPNAQDGVQISDYFGTPATRDEDGNRIGTHDYAYTRGD</sequence>
<keyword evidence="2" id="KW-1133">Transmembrane helix</keyword>
<evidence type="ECO:0000313" key="3">
    <source>
        <dbReference type="EMBL" id="WEK13559.1"/>
    </source>
</evidence>
<proteinExistence type="predicted"/>
<keyword evidence="2" id="KW-0812">Transmembrane</keyword>
<evidence type="ECO:0000256" key="1">
    <source>
        <dbReference type="SAM" id="MobiDB-lite"/>
    </source>
</evidence>
<name>A0AAJ5W226_9MICO</name>
<dbReference type="Proteomes" id="UP001213972">
    <property type="component" value="Chromosome"/>
</dbReference>
<reference evidence="3" key="1">
    <citation type="submission" date="2023-03" db="EMBL/GenBank/DDBJ databases">
        <title>Andean soil-derived lignocellulolytic bacterial consortium as a source of novel taxa and putative plastic-active enzymes.</title>
        <authorList>
            <person name="Diaz-Garcia L."/>
            <person name="Chuvochina M."/>
            <person name="Feuerriegel G."/>
            <person name="Bunk B."/>
            <person name="Sproer C."/>
            <person name="Streit W.R."/>
            <person name="Rodriguez L.M."/>
            <person name="Overmann J."/>
            <person name="Jimenez D.J."/>
        </authorList>
    </citation>
    <scope>NUCLEOTIDE SEQUENCE</scope>
    <source>
        <strain evidence="3">MAG 4610</strain>
    </source>
</reference>
<feature type="transmembrane region" description="Helical" evidence="2">
    <location>
        <begin position="260"/>
        <end position="293"/>
    </location>
</feature>
<dbReference type="AlphaFoldDB" id="A0AAJ5W226"/>
<feature type="transmembrane region" description="Helical" evidence="2">
    <location>
        <begin position="299"/>
        <end position="319"/>
    </location>
</feature>
<evidence type="ECO:0000313" key="4">
    <source>
        <dbReference type="Proteomes" id="UP001213972"/>
    </source>
</evidence>
<organism evidence="3 4">
    <name type="scientific">Candidatus Microbacterium phytovorans</name>
    <dbReference type="NCBI Taxonomy" id="3121374"/>
    <lineage>
        <taxon>Bacteria</taxon>
        <taxon>Bacillati</taxon>
        <taxon>Actinomycetota</taxon>
        <taxon>Actinomycetes</taxon>
        <taxon>Micrococcales</taxon>
        <taxon>Microbacteriaceae</taxon>
        <taxon>Microbacterium</taxon>
    </lineage>
</organism>
<feature type="region of interest" description="Disordered" evidence="1">
    <location>
        <begin position="522"/>
        <end position="544"/>
    </location>
</feature>
<dbReference type="InterPro" id="IPR029058">
    <property type="entry name" value="AB_hydrolase_fold"/>
</dbReference>
<protein>
    <submittedName>
        <fullName evidence="3">Uncharacterized protein</fullName>
    </submittedName>
</protein>
<dbReference type="Gene3D" id="3.40.50.1820">
    <property type="entry name" value="alpha/beta hydrolase"/>
    <property type="match status" value="1"/>
</dbReference>
<evidence type="ECO:0000256" key="2">
    <source>
        <dbReference type="SAM" id="Phobius"/>
    </source>
</evidence>
<gene>
    <name evidence="3" type="ORF">P0Y48_14040</name>
</gene>
<accession>A0AAJ5W226</accession>
<feature type="region of interest" description="Disordered" evidence="1">
    <location>
        <begin position="578"/>
        <end position="628"/>
    </location>
</feature>
<feature type="transmembrane region" description="Helical" evidence="2">
    <location>
        <begin position="227"/>
        <end position="253"/>
    </location>
</feature>
<keyword evidence="2" id="KW-0472">Membrane</keyword>
<dbReference type="SUPFAM" id="SSF53474">
    <property type="entry name" value="alpha/beta-Hydrolases"/>
    <property type="match status" value="1"/>
</dbReference>
<feature type="region of interest" description="Disordered" evidence="1">
    <location>
        <begin position="100"/>
        <end position="133"/>
    </location>
</feature>
<feature type="compositionally biased region" description="Low complexity" evidence="1">
    <location>
        <begin position="100"/>
        <end position="109"/>
    </location>
</feature>